<evidence type="ECO:0000313" key="2">
    <source>
        <dbReference type="EMBL" id="OEU10908.1"/>
    </source>
</evidence>
<feature type="compositionally biased region" description="Basic residues" evidence="1">
    <location>
        <begin position="1"/>
        <end position="10"/>
    </location>
</feature>
<name>A0A1E7EXZ9_9STRA</name>
<feature type="region of interest" description="Disordered" evidence="1">
    <location>
        <begin position="261"/>
        <end position="300"/>
    </location>
</feature>
<evidence type="ECO:0000256" key="1">
    <source>
        <dbReference type="SAM" id="MobiDB-lite"/>
    </source>
</evidence>
<dbReference type="EMBL" id="KV784370">
    <property type="protein sequence ID" value="OEU10908.1"/>
    <property type="molecule type" value="Genomic_DNA"/>
</dbReference>
<evidence type="ECO:0000313" key="3">
    <source>
        <dbReference type="Proteomes" id="UP000095751"/>
    </source>
</evidence>
<feature type="compositionally biased region" description="Polar residues" evidence="1">
    <location>
        <begin position="63"/>
        <end position="80"/>
    </location>
</feature>
<dbReference type="InParanoid" id="A0A1E7EXZ9"/>
<proteinExistence type="predicted"/>
<protein>
    <submittedName>
        <fullName evidence="2">Uncharacterized protein</fullName>
    </submittedName>
</protein>
<keyword evidence="3" id="KW-1185">Reference proteome</keyword>
<gene>
    <name evidence="2" type="ORF">FRACYDRAFT_246783</name>
</gene>
<dbReference type="AlphaFoldDB" id="A0A1E7EXZ9"/>
<accession>A0A1E7EXZ9</accession>
<dbReference type="KEGG" id="fcy:FRACYDRAFT_246783"/>
<feature type="region of interest" description="Disordered" evidence="1">
    <location>
        <begin position="1"/>
        <end position="86"/>
    </location>
</feature>
<organism evidence="2 3">
    <name type="scientific">Fragilariopsis cylindrus CCMP1102</name>
    <dbReference type="NCBI Taxonomy" id="635003"/>
    <lineage>
        <taxon>Eukaryota</taxon>
        <taxon>Sar</taxon>
        <taxon>Stramenopiles</taxon>
        <taxon>Ochrophyta</taxon>
        <taxon>Bacillariophyta</taxon>
        <taxon>Bacillariophyceae</taxon>
        <taxon>Bacillariophycidae</taxon>
        <taxon>Bacillariales</taxon>
        <taxon>Bacillariaceae</taxon>
        <taxon>Fragilariopsis</taxon>
    </lineage>
</organism>
<dbReference type="Proteomes" id="UP000095751">
    <property type="component" value="Unassembled WGS sequence"/>
</dbReference>
<reference evidence="2 3" key="1">
    <citation type="submission" date="2016-09" db="EMBL/GenBank/DDBJ databases">
        <title>Extensive genetic diversity and differential bi-allelic expression allows diatom success in the polar Southern Ocean.</title>
        <authorList>
            <consortium name="DOE Joint Genome Institute"/>
            <person name="Mock T."/>
            <person name="Otillar R.P."/>
            <person name="Strauss J."/>
            <person name="Dupont C."/>
            <person name="Frickenhaus S."/>
            <person name="Maumus F."/>
            <person name="Mcmullan M."/>
            <person name="Sanges R."/>
            <person name="Schmutz J."/>
            <person name="Toseland A."/>
            <person name="Valas R."/>
            <person name="Veluchamy A."/>
            <person name="Ward B.J."/>
            <person name="Allen A."/>
            <person name="Barry K."/>
            <person name="Falciatore A."/>
            <person name="Ferrante M."/>
            <person name="Fortunato A.E."/>
            <person name="Gloeckner G."/>
            <person name="Gruber A."/>
            <person name="Hipkin R."/>
            <person name="Janech M."/>
            <person name="Kroth P."/>
            <person name="Leese F."/>
            <person name="Lindquist E."/>
            <person name="Lyon B.R."/>
            <person name="Martin J."/>
            <person name="Mayer C."/>
            <person name="Parker M."/>
            <person name="Quesneville H."/>
            <person name="Raymond J."/>
            <person name="Uhlig C."/>
            <person name="Valentin K.U."/>
            <person name="Worden A.Z."/>
            <person name="Armbrust E.V."/>
            <person name="Bowler C."/>
            <person name="Green B."/>
            <person name="Moulton V."/>
            <person name="Van Oosterhout C."/>
            <person name="Grigoriev I."/>
        </authorList>
    </citation>
    <scope>NUCLEOTIDE SEQUENCE [LARGE SCALE GENOMIC DNA]</scope>
    <source>
        <strain evidence="2 3">CCMP1102</strain>
    </source>
</reference>
<sequence>MFNSKQRYKSSHGAGGSNSRWHLPPSQFPPGHQSEIYNLRQPGQYGVYGHQQSYPRPAFIAPQSMQGGSNGGNFNMQAPSTAYGPPGHDYYGPPRHDYYGPSGHDYYGPPEPEISVKELRLQNLERDRTTEYMMYELLSNECKDEAERDQQRTRLLVETVMEATKLLVETTLEATKLESAADQKGTSRMFDYANNNRKHPRYIDVDGDDSTAYRMSKRLSNECKDEAERDQQRTRLVVETVMEATKLERAATLKRTSIMSDYANNNRKHPRDIDVDGDDSTEGVGRSTKKHRTSGNETEMQDENAIQEYTQFVIKQHEEQQEEMARLKVQCDNQDDELKKIRGYRIDDLKDHEAELKDIQEQHGVDMEKAESHNKKIVQSKNEIIQTKNGTIQSKEELATLQRQIIEKFKEEIKSLRKALQEKK</sequence>